<feature type="domain" description="Lipoyl-binding" evidence="8">
    <location>
        <begin position="582"/>
        <end position="657"/>
    </location>
</feature>
<dbReference type="Gene3D" id="3.40.50.20">
    <property type="match status" value="1"/>
</dbReference>
<evidence type="ECO:0000256" key="4">
    <source>
        <dbReference type="ARBA" id="ARBA00022840"/>
    </source>
</evidence>
<dbReference type="Pfam" id="PF02785">
    <property type="entry name" value="Biotin_carb_C"/>
    <property type="match status" value="1"/>
</dbReference>
<feature type="domain" description="Biotin carboxylation" evidence="10">
    <location>
        <begin position="1"/>
        <end position="452"/>
    </location>
</feature>
<dbReference type="InterPro" id="IPR005481">
    <property type="entry name" value="BC-like_N"/>
</dbReference>
<dbReference type="InterPro" id="IPR011054">
    <property type="entry name" value="Rudment_hybrid_motif"/>
</dbReference>
<dbReference type="PROSITE" id="PS00867">
    <property type="entry name" value="CPSASE_2"/>
    <property type="match status" value="1"/>
</dbReference>
<keyword evidence="5" id="KW-0809">Transit peptide</keyword>
<dbReference type="SUPFAM" id="SSF51246">
    <property type="entry name" value="Rudiment single hybrid motif"/>
    <property type="match status" value="1"/>
</dbReference>
<dbReference type="InterPro" id="IPR011761">
    <property type="entry name" value="ATP-grasp"/>
</dbReference>
<dbReference type="RefSeq" id="WP_099470837.1">
    <property type="nucleotide sequence ID" value="NZ_CP041025.1"/>
</dbReference>
<evidence type="ECO:0000313" key="12">
    <source>
        <dbReference type="Proteomes" id="UP000229730"/>
    </source>
</evidence>
<evidence type="ECO:0000256" key="7">
    <source>
        <dbReference type="PROSITE-ProRule" id="PRU00409"/>
    </source>
</evidence>
<evidence type="ECO:0000313" key="11">
    <source>
        <dbReference type="EMBL" id="PHZ86460.1"/>
    </source>
</evidence>
<organism evidence="11 12">
    <name type="scientific">Paremcibacter congregatus</name>
    <dbReference type="NCBI Taxonomy" id="2043170"/>
    <lineage>
        <taxon>Bacteria</taxon>
        <taxon>Pseudomonadati</taxon>
        <taxon>Pseudomonadota</taxon>
        <taxon>Alphaproteobacteria</taxon>
        <taxon>Emcibacterales</taxon>
        <taxon>Emcibacteraceae</taxon>
        <taxon>Paremcibacter</taxon>
    </lineage>
</organism>
<dbReference type="SUPFAM" id="SSF52440">
    <property type="entry name" value="PreATP-grasp domain"/>
    <property type="match status" value="1"/>
</dbReference>
<dbReference type="InterPro" id="IPR050856">
    <property type="entry name" value="Biotin_carboxylase_complex"/>
</dbReference>
<evidence type="ECO:0000256" key="6">
    <source>
        <dbReference type="ARBA" id="ARBA00023267"/>
    </source>
</evidence>
<dbReference type="NCBIfam" id="NF006367">
    <property type="entry name" value="PRK08591.1"/>
    <property type="match status" value="1"/>
</dbReference>
<dbReference type="CDD" id="cd06850">
    <property type="entry name" value="biotinyl_domain"/>
    <property type="match status" value="1"/>
</dbReference>
<dbReference type="Gene3D" id="3.30.1490.20">
    <property type="entry name" value="ATP-grasp fold, A domain"/>
    <property type="match status" value="1"/>
</dbReference>
<dbReference type="GO" id="GO:0005524">
    <property type="term" value="F:ATP binding"/>
    <property type="evidence" value="ECO:0007669"/>
    <property type="project" value="UniProtKB-UniRule"/>
</dbReference>
<dbReference type="GO" id="GO:0016874">
    <property type="term" value="F:ligase activity"/>
    <property type="evidence" value="ECO:0007669"/>
    <property type="project" value="UniProtKB-KW"/>
</dbReference>
<feature type="domain" description="ATP-grasp" evidence="9">
    <location>
        <begin position="120"/>
        <end position="322"/>
    </location>
</feature>
<evidence type="ECO:0000259" key="9">
    <source>
        <dbReference type="PROSITE" id="PS50975"/>
    </source>
</evidence>
<dbReference type="PROSITE" id="PS00188">
    <property type="entry name" value="BIOTIN"/>
    <property type="match status" value="1"/>
</dbReference>
<dbReference type="Pfam" id="PF02786">
    <property type="entry name" value="CPSase_L_D2"/>
    <property type="match status" value="1"/>
</dbReference>
<dbReference type="PROSITE" id="PS50979">
    <property type="entry name" value="BC"/>
    <property type="match status" value="1"/>
</dbReference>
<dbReference type="FunFam" id="3.30.1490.20:FF:000003">
    <property type="entry name" value="acetyl-CoA carboxylase isoform X1"/>
    <property type="match status" value="1"/>
</dbReference>
<protein>
    <submittedName>
        <fullName evidence="11">3-methylcrotonyl-CoA carboxylase</fullName>
    </submittedName>
</protein>
<dbReference type="PANTHER" id="PTHR18866:SF33">
    <property type="entry name" value="METHYLCROTONOYL-COA CARBOXYLASE SUBUNIT ALPHA, MITOCHONDRIAL-RELATED"/>
    <property type="match status" value="1"/>
</dbReference>
<dbReference type="EMBL" id="PDEM01000007">
    <property type="protein sequence ID" value="PHZ86460.1"/>
    <property type="molecule type" value="Genomic_DNA"/>
</dbReference>
<keyword evidence="3 7" id="KW-0547">Nucleotide-binding</keyword>
<dbReference type="InterPro" id="IPR005482">
    <property type="entry name" value="Biotin_COase_C"/>
</dbReference>
<dbReference type="Proteomes" id="UP000229730">
    <property type="component" value="Unassembled WGS sequence"/>
</dbReference>
<dbReference type="InterPro" id="IPR001882">
    <property type="entry name" value="Biotin_BS"/>
</dbReference>
<dbReference type="OrthoDB" id="9763189at2"/>
<dbReference type="InterPro" id="IPR005479">
    <property type="entry name" value="CPAse_ATP-bd"/>
</dbReference>
<dbReference type="GO" id="GO:0046872">
    <property type="term" value="F:metal ion binding"/>
    <property type="evidence" value="ECO:0007669"/>
    <property type="project" value="InterPro"/>
</dbReference>
<dbReference type="Pfam" id="PF00289">
    <property type="entry name" value="Biotin_carb_N"/>
    <property type="match status" value="1"/>
</dbReference>
<keyword evidence="12" id="KW-1185">Reference proteome</keyword>
<dbReference type="Gene3D" id="3.30.700.40">
    <property type="match status" value="1"/>
</dbReference>
<dbReference type="FunFam" id="3.40.50.20:FF:000010">
    <property type="entry name" value="Propionyl-CoA carboxylase subunit alpha"/>
    <property type="match status" value="1"/>
</dbReference>
<evidence type="ECO:0000256" key="2">
    <source>
        <dbReference type="ARBA" id="ARBA00022598"/>
    </source>
</evidence>
<dbReference type="PROSITE" id="PS50975">
    <property type="entry name" value="ATP_GRASP"/>
    <property type="match status" value="1"/>
</dbReference>
<dbReference type="InterPro" id="IPR048429">
    <property type="entry name" value="MCC_alpha_BT"/>
</dbReference>
<dbReference type="SUPFAM" id="SSF56059">
    <property type="entry name" value="Glutathione synthetase ATP-binding domain-like"/>
    <property type="match status" value="1"/>
</dbReference>
<dbReference type="SUPFAM" id="SSF51230">
    <property type="entry name" value="Single hybrid motif"/>
    <property type="match status" value="1"/>
</dbReference>
<dbReference type="PANTHER" id="PTHR18866">
    <property type="entry name" value="CARBOXYLASE:PYRUVATE/ACETYL-COA/PROPIONYL-COA CARBOXYLASE"/>
    <property type="match status" value="1"/>
</dbReference>
<evidence type="ECO:0000259" key="8">
    <source>
        <dbReference type="PROSITE" id="PS50968"/>
    </source>
</evidence>
<keyword evidence="4 7" id="KW-0067">ATP-binding</keyword>
<sequence length="664" mass="72357">MFSKILIANRGEIACRVIETAQKNGITAVAVYSDADQNARHVRLADEAYHIGGAEARDSYLKPDVILEVAQKCGAEAIHPGYGFLSENAEFSEACAKAGIAFIGPSPDSIRSMGLKDKAKDIMDAAGVPIVPGYQGADQDPKVLQKAADDIGYPVLIKAVAGGGGKGMRLVDAATDFIPSLESCQREAQASFGNAHVLIEKYLTKPRHIEVQVFGDTHGEAVYLYERDCSLQRRHQKVVEEAPAPGMSDRMRAEMGDAAVRAAKAIGYAGAGTIEFIVDVSNGLDKAPFYFMEMNTRLQVEHPVTELITGQDLVEWQLRVAAGEPLPLAQADIPLMGHAFEVRLYAEDPENNFMPQTGTLRHFSTPRPSQHFRCDTGVETGDVVSIYYDPMIAKLIVWDRDREGALRQMRKALRQTAVAGLKCNLAFLAKIIDHPTFAAADLDTGFIERYRDDLMPTGNLAGPQTLALVALAELRPRVAACDPWDSSDGWRMNLDLKTKLTFVDHEEKRDITVTYLEDGFALEIEDDTLQVQILSQQGDDHALMIDGHKVTARIIQDGQDFTLFRDGKVSYLHHYLPGAEGEDEAGGSGVIITPMPGKVTQVLVTDGELVSQGQALMILEAMKMEHTIKAQVTGTIEGLTLKAGDQVADGQVLIRITAAEEAAE</sequence>
<keyword evidence="2" id="KW-0436">Ligase</keyword>
<proteinExistence type="predicted"/>
<accession>A0A2G4YW36</accession>
<dbReference type="PROSITE" id="PS50968">
    <property type="entry name" value="BIOTINYL_LIPOYL"/>
    <property type="match status" value="1"/>
</dbReference>
<reference evidence="11 12" key="1">
    <citation type="submission" date="2017-10" db="EMBL/GenBank/DDBJ databases">
        <title>Frigbacter circumglobatus gen. nov. sp. nov., isolated from sediment cultured in situ.</title>
        <authorList>
            <person name="Zhao Z."/>
        </authorList>
    </citation>
    <scope>NUCLEOTIDE SEQUENCE [LARGE SCALE GENOMIC DNA]</scope>
    <source>
        <strain evidence="11 12">ZYL</strain>
    </source>
</reference>
<dbReference type="AlphaFoldDB" id="A0A2G4YW36"/>
<dbReference type="FunFam" id="2.40.50.100:FF:000003">
    <property type="entry name" value="Acetyl-CoA carboxylase biotin carboxyl carrier protein"/>
    <property type="match status" value="1"/>
</dbReference>
<dbReference type="Pfam" id="PF21139">
    <property type="entry name" value="BT_MCC_alpha"/>
    <property type="match status" value="1"/>
</dbReference>
<dbReference type="InterPro" id="IPR016185">
    <property type="entry name" value="PreATP-grasp_dom_sf"/>
</dbReference>
<dbReference type="Gene3D" id="3.30.470.20">
    <property type="entry name" value="ATP-grasp fold, B domain"/>
    <property type="match status" value="1"/>
</dbReference>
<evidence type="ECO:0000256" key="3">
    <source>
        <dbReference type="ARBA" id="ARBA00022741"/>
    </source>
</evidence>
<evidence type="ECO:0000256" key="5">
    <source>
        <dbReference type="ARBA" id="ARBA00022946"/>
    </source>
</evidence>
<comment type="cofactor">
    <cofactor evidence="1">
        <name>biotin</name>
        <dbReference type="ChEBI" id="CHEBI:57586"/>
    </cofactor>
</comment>
<dbReference type="InterPro" id="IPR011053">
    <property type="entry name" value="Single_hybrid_motif"/>
</dbReference>
<evidence type="ECO:0000259" key="10">
    <source>
        <dbReference type="PROSITE" id="PS50979"/>
    </source>
</evidence>
<dbReference type="InterPro" id="IPR013815">
    <property type="entry name" value="ATP_grasp_subdomain_1"/>
</dbReference>
<dbReference type="SMART" id="SM00878">
    <property type="entry name" value="Biotin_carb_C"/>
    <property type="match status" value="1"/>
</dbReference>
<gene>
    <name evidence="11" type="ORF">CRD36_00810</name>
</gene>
<dbReference type="Gene3D" id="2.40.50.100">
    <property type="match status" value="1"/>
</dbReference>
<dbReference type="InParanoid" id="A0A2G4YW36"/>
<comment type="caution">
    <text evidence="11">The sequence shown here is derived from an EMBL/GenBank/DDBJ whole genome shotgun (WGS) entry which is preliminary data.</text>
</comment>
<dbReference type="Pfam" id="PF00364">
    <property type="entry name" value="Biotin_lipoyl"/>
    <property type="match status" value="1"/>
</dbReference>
<evidence type="ECO:0000256" key="1">
    <source>
        <dbReference type="ARBA" id="ARBA00001953"/>
    </source>
</evidence>
<name>A0A2G4YW36_9PROT</name>
<keyword evidence="6" id="KW-0092">Biotin</keyword>
<dbReference type="InterPro" id="IPR000089">
    <property type="entry name" value="Biotin_lipoyl"/>
</dbReference>
<dbReference type="InterPro" id="IPR011764">
    <property type="entry name" value="Biotin_carboxylation_dom"/>
</dbReference>
<dbReference type="FunFam" id="3.30.470.20:FF:000028">
    <property type="entry name" value="Methylcrotonoyl-CoA carboxylase subunit alpha, mitochondrial"/>
    <property type="match status" value="1"/>
</dbReference>